<proteinExistence type="predicted"/>
<feature type="domain" description="G-protein coupled receptors family 2 profile 2" evidence="6">
    <location>
        <begin position="1"/>
        <end position="208"/>
    </location>
</feature>
<protein>
    <recommendedName>
        <fullName evidence="6">G-protein coupled receptors family 2 profile 2 domain-containing protein</fullName>
    </recommendedName>
</protein>
<keyword evidence="2 5" id="KW-0812">Transmembrane</keyword>
<dbReference type="GO" id="GO:0016020">
    <property type="term" value="C:membrane"/>
    <property type="evidence" value="ECO:0007669"/>
    <property type="project" value="UniProtKB-SubCell"/>
</dbReference>
<comment type="subcellular location">
    <subcellularLocation>
        <location evidence="1">Membrane</location>
        <topology evidence="1">Multi-pass membrane protein</topology>
    </subcellularLocation>
</comment>
<dbReference type="AlphaFoldDB" id="A0AAV7KJT5"/>
<feature type="transmembrane region" description="Helical" evidence="5">
    <location>
        <begin position="36"/>
        <end position="61"/>
    </location>
</feature>
<feature type="transmembrane region" description="Helical" evidence="5">
    <location>
        <begin position="167"/>
        <end position="187"/>
    </location>
</feature>
<keyword evidence="3 5" id="KW-1133">Transmembrane helix</keyword>
<dbReference type="PROSITE" id="PS50261">
    <property type="entry name" value="G_PROTEIN_RECEP_F2_4"/>
    <property type="match status" value="1"/>
</dbReference>
<dbReference type="Gene3D" id="1.20.1070.10">
    <property type="entry name" value="Rhodopsin 7-helix transmembrane proteins"/>
    <property type="match status" value="1"/>
</dbReference>
<evidence type="ECO:0000259" key="6">
    <source>
        <dbReference type="PROSITE" id="PS50261"/>
    </source>
</evidence>
<evidence type="ECO:0000313" key="8">
    <source>
        <dbReference type="Proteomes" id="UP001165289"/>
    </source>
</evidence>
<keyword evidence="4 5" id="KW-0472">Membrane</keyword>
<evidence type="ECO:0000256" key="2">
    <source>
        <dbReference type="ARBA" id="ARBA00022692"/>
    </source>
</evidence>
<keyword evidence="8" id="KW-1185">Reference proteome</keyword>
<gene>
    <name evidence="7" type="ORF">LOD99_13515</name>
</gene>
<name>A0AAV7KJT5_9METZ</name>
<organism evidence="7 8">
    <name type="scientific">Oopsacas minuta</name>
    <dbReference type="NCBI Taxonomy" id="111878"/>
    <lineage>
        <taxon>Eukaryota</taxon>
        <taxon>Metazoa</taxon>
        <taxon>Porifera</taxon>
        <taxon>Hexactinellida</taxon>
        <taxon>Hexasterophora</taxon>
        <taxon>Lyssacinosida</taxon>
        <taxon>Leucopsacidae</taxon>
        <taxon>Oopsacas</taxon>
    </lineage>
</organism>
<dbReference type="GO" id="GO:0004888">
    <property type="term" value="F:transmembrane signaling receptor activity"/>
    <property type="evidence" value="ECO:0007669"/>
    <property type="project" value="InterPro"/>
</dbReference>
<evidence type="ECO:0000313" key="7">
    <source>
        <dbReference type="EMBL" id="KAI6661642.1"/>
    </source>
</evidence>
<dbReference type="EMBL" id="JAKMXF010000011">
    <property type="protein sequence ID" value="KAI6661642.1"/>
    <property type="molecule type" value="Genomic_DNA"/>
</dbReference>
<dbReference type="InterPro" id="IPR017981">
    <property type="entry name" value="GPCR_2-like_7TM"/>
</dbReference>
<feature type="transmembrane region" description="Helical" evidence="5">
    <location>
        <begin position="121"/>
        <end position="144"/>
    </location>
</feature>
<comment type="caution">
    <text evidence="7">The sequence shown here is derived from an EMBL/GenBank/DDBJ whole genome shotgun (WGS) entry which is preliminary data.</text>
</comment>
<reference evidence="7 8" key="1">
    <citation type="journal article" date="2023" name="BMC Biol.">
        <title>The compact genome of the sponge Oopsacas minuta (Hexactinellida) is lacking key metazoan core genes.</title>
        <authorList>
            <person name="Santini S."/>
            <person name="Schenkelaars Q."/>
            <person name="Jourda C."/>
            <person name="Duchesne M."/>
            <person name="Belahbib H."/>
            <person name="Rocher C."/>
            <person name="Selva M."/>
            <person name="Riesgo A."/>
            <person name="Vervoort M."/>
            <person name="Leys S.P."/>
            <person name="Kodjabachian L."/>
            <person name="Le Bivic A."/>
            <person name="Borchiellini C."/>
            <person name="Claverie J.M."/>
            <person name="Renard E."/>
        </authorList>
    </citation>
    <scope>NUCLEOTIDE SEQUENCE [LARGE SCALE GENOMIC DNA]</scope>
    <source>
        <strain evidence="7">SPO-2</strain>
    </source>
</reference>
<dbReference type="Proteomes" id="UP001165289">
    <property type="component" value="Unassembled WGS sequence"/>
</dbReference>
<accession>A0AAV7KJT5</accession>
<feature type="transmembrane region" description="Helical" evidence="5">
    <location>
        <begin position="81"/>
        <end position="101"/>
    </location>
</feature>
<evidence type="ECO:0000256" key="4">
    <source>
        <dbReference type="ARBA" id="ARBA00023136"/>
    </source>
</evidence>
<sequence length="285" mass="32842">MIFIGSVDRRKFFCSNDNLLTSQDNPTIQCQIQGPIYHYFILSFLGWYMCDIFNIIFVLLYPMKSVKFFANSVKIHILQSIICWGLPALIIAIVLAATRRYTHLSFPILCFPNEYGLAFTFYIPGVVYSLTTGTGLILLGLTLYKRQKKMANSTSTTNVYQSLLKQMTIYSIALSVLIFIILVQFTYSSINYKITEAYQAAYNWCITAFYENPNCCFPSYEAYYAPFLTLLNEATFCCWGIVALSIVWVREAREVWINILTCSVCRNKYKDYNRKTMLTGVSNNK</sequence>
<feature type="transmembrane region" description="Helical" evidence="5">
    <location>
        <begin position="227"/>
        <end position="249"/>
    </location>
</feature>
<evidence type="ECO:0000256" key="3">
    <source>
        <dbReference type="ARBA" id="ARBA00022989"/>
    </source>
</evidence>
<evidence type="ECO:0000256" key="5">
    <source>
        <dbReference type="SAM" id="Phobius"/>
    </source>
</evidence>
<evidence type="ECO:0000256" key="1">
    <source>
        <dbReference type="ARBA" id="ARBA00004141"/>
    </source>
</evidence>
<dbReference type="GO" id="GO:0007166">
    <property type="term" value="P:cell surface receptor signaling pathway"/>
    <property type="evidence" value="ECO:0007669"/>
    <property type="project" value="InterPro"/>
</dbReference>